<dbReference type="GO" id="GO:0046933">
    <property type="term" value="F:proton-transporting ATP synthase activity, rotational mechanism"/>
    <property type="evidence" value="ECO:0007669"/>
    <property type="project" value="InterPro"/>
</dbReference>
<keyword evidence="8" id="KW-0066">ATP synthesis</keyword>
<evidence type="ECO:0000256" key="1">
    <source>
        <dbReference type="ARBA" id="ARBA00004370"/>
    </source>
</evidence>
<dbReference type="Gene3D" id="1.10.520.20">
    <property type="entry name" value="N-terminal domain of the delta subunit of the F1F0-ATP synthase"/>
    <property type="match status" value="1"/>
</dbReference>
<dbReference type="HAMAP" id="MF_01416">
    <property type="entry name" value="ATP_synth_delta_bact"/>
    <property type="match status" value="1"/>
</dbReference>
<organism evidence="9 10">
    <name type="scientific">Hydnum rufescens UP504</name>
    <dbReference type="NCBI Taxonomy" id="1448309"/>
    <lineage>
        <taxon>Eukaryota</taxon>
        <taxon>Fungi</taxon>
        <taxon>Dikarya</taxon>
        <taxon>Basidiomycota</taxon>
        <taxon>Agaricomycotina</taxon>
        <taxon>Agaricomycetes</taxon>
        <taxon>Cantharellales</taxon>
        <taxon>Hydnaceae</taxon>
        <taxon>Hydnum</taxon>
    </lineage>
</organism>
<evidence type="ECO:0000256" key="7">
    <source>
        <dbReference type="ARBA" id="ARBA00023136"/>
    </source>
</evidence>
<evidence type="ECO:0000256" key="2">
    <source>
        <dbReference type="ARBA" id="ARBA00007046"/>
    </source>
</evidence>
<keyword evidence="4" id="KW-0813">Transport</keyword>
<proteinExistence type="inferred from homology"/>
<comment type="subcellular location">
    <subcellularLocation>
        <location evidence="1">Membrane</location>
    </subcellularLocation>
</comment>
<reference evidence="9" key="1">
    <citation type="journal article" date="2020" name="Nat. Commun.">
        <title>Large-scale genome sequencing of mycorrhizal fungi provides insights into the early evolution of symbiotic traits.</title>
        <authorList>
            <person name="Miyauchi S."/>
            <person name="Kiss E."/>
            <person name="Kuo A."/>
            <person name="Drula E."/>
            <person name="Kohler A."/>
            <person name="Sanchez-Garcia M."/>
            <person name="Morin E."/>
            <person name="Andreopoulos B."/>
            <person name="Barry K.W."/>
            <person name="Bonito G."/>
            <person name="Buee M."/>
            <person name="Carver A."/>
            <person name="Chen C."/>
            <person name="Cichocki N."/>
            <person name="Clum A."/>
            <person name="Culley D."/>
            <person name="Crous P.W."/>
            <person name="Fauchery L."/>
            <person name="Girlanda M."/>
            <person name="Hayes R.D."/>
            <person name="Keri Z."/>
            <person name="LaButti K."/>
            <person name="Lipzen A."/>
            <person name="Lombard V."/>
            <person name="Magnuson J."/>
            <person name="Maillard F."/>
            <person name="Murat C."/>
            <person name="Nolan M."/>
            <person name="Ohm R.A."/>
            <person name="Pangilinan J."/>
            <person name="Pereira M.F."/>
            <person name="Perotto S."/>
            <person name="Peter M."/>
            <person name="Pfister S."/>
            <person name="Riley R."/>
            <person name="Sitrit Y."/>
            <person name="Stielow J.B."/>
            <person name="Szollosi G."/>
            <person name="Zifcakova L."/>
            <person name="Stursova M."/>
            <person name="Spatafora J.W."/>
            <person name="Tedersoo L."/>
            <person name="Vaario L.M."/>
            <person name="Yamada A."/>
            <person name="Yan M."/>
            <person name="Wang P."/>
            <person name="Xu J."/>
            <person name="Bruns T."/>
            <person name="Baldrian P."/>
            <person name="Vilgalys R."/>
            <person name="Dunand C."/>
            <person name="Henrissat B."/>
            <person name="Grigoriev I.V."/>
            <person name="Hibbett D."/>
            <person name="Nagy L.G."/>
            <person name="Martin F.M."/>
        </authorList>
    </citation>
    <scope>NUCLEOTIDE SEQUENCE</scope>
    <source>
        <strain evidence="9">UP504</strain>
    </source>
</reference>
<accession>A0A9P6ANR3</accession>
<evidence type="ECO:0000256" key="5">
    <source>
        <dbReference type="ARBA" id="ARBA00022781"/>
    </source>
</evidence>
<dbReference type="OrthoDB" id="1262810at2759"/>
<evidence type="ECO:0000256" key="6">
    <source>
        <dbReference type="ARBA" id="ARBA00023065"/>
    </source>
</evidence>
<comment type="similarity">
    <text evidence="2">Belongs to the ATPase delta chain family.</text>
</comment>
<dbReference type="EMBL" id="MU129043">
    <property type="protein sequence ID" value="KAF9509096.1"/>
    <property type="molecule type" value="Genomic_DNA"/>
</dbReference>
<dbReference type="Pfam" id="PF00213">
    <property type="entry name" value="OSCP"/>
    <property type="match status" value="1"/>
</dbReference>
<keyword evidence="6" id="KW-0406">Ion transport</keyword>
<evidence type="ECO:0000256" key="4">
    <source>
        <dbReference type="ARBA" id="ARBA00022448"/>
    </source>
</evidence>
<dbReference type="PRINTS" id="PR00125">
    <property type="entry name" value="ATPASEDELTA"/>
</dbReference>
<keyword evidence="7" id="KW-0472">Membrane</keyword>
<evidence type="ECO:0000313" key="10">
    <source>
        <dbReference type="Proteomes" id="UP000886523"/>
    </source>
</evidence>
<protein>
    <recommendedName>
        <fullName evidence="3">ATP synthase subunit 5, mitochondrial</fullName>
    </recommendedName>
</protein>
<dbReference type="Proteomes" id="UP000886523">
    <property type="component" value="Unassembled WGS sequence"/>
</dbReference>
<comment type="caution">
    <text evidence="9">The sequence shown here is derived from an EMBL/GenBank/DDBJ whole genome shotgun (WGS) entry which is preliminary data.</text>
</comment>
<name>A0A9P6ANR3_9AGAM</name>
<dbReference type="GO" id="GO:0016020">
    <property type="term" value="C:membrane"/>
    <property type="evidence" value="ECO:0007669"/>
    <property type="project" value="UniProtKB-SubCell"/>
</dbReference>
<evidence type="ECO:0000256" key="8">
    <source>
        <dbReference type="ARBA" id="ARBA00023310"/>
    </source>
</evidence>
<evidence type="ECO:0000313" key="9">
    <source>
        <dbReference type="EMBL" id="KAF9509096.1"/>
    </source>
</evidence>
<keyword evidence="10" id="KW-1185">Reference proteome</keyword>
<gene>
    <name evidence="9" type="ORF">BS47DRAFT_1488102</name>
</gene>
<dbReference type="InterPro" id="IPR026015">
    <property type="entry name" value="ATP_synth_OSCP/delta_N_sf"/>
</dbReference>
<dbReference type="InterPro" id="IPR000711">
    <property type="entry name" value="ATPase_OSCP/dsu"/>
</dbReference>
<dbReference type="NCBIfam" id="TIGR01145">
    <property type="entry name" value="ATP_synt_delta"/>
    <property type="match status" value="1"/>
</dbReference>
<keyword evidence="5" id="KW-0375">Hydrogen ion transport</keyword>
<dbReference type="PANTHER" id="PTHR11910">
    <property type="entry name" value="ATP SYNTHASE DELTA CHAIN"/>
    <property type="match status" value="1"/>
</dbReference>
<evidence type="ECO:0000256" key="3">
    <source>
        <dbReference type="ARBA" id="ARBA00014723"/>
    </source>
</evidence>
<dbReference type="SUPFAM" id="SSF47928">
    <property type="entry name" value="N-terminal domain of the delta subunit of the F1F0-ATP synthase"/>
    <property type="match status" value="1"/>
</dbReference>
<sequence>MLAAIRPSSARIILPNTRPASGISAKYAQAAYGAAKKKSPATLDSVQKELASIGAAIKSNDKLSAFVSDPTLTAKDRQNGLQALFQHAGGVKKGEVSDITKNLFGVLSENGRLVEVPAVIEGFNELVAKYKGELEVVVTSAAPLPRDVLTRLESTLKLSQAAQQAKIVKITNKVKPSLMGGLVVDFGDKSIDLSVASRVNKINSLLQESV</sequence>
<dbReference type="AlphaFoldDB" id="A0A9P6ANR3"/>